<evidence type="ECO:0000256" key="2">
    <source>
        <dbReference type="PROSITE-ProRule" id="PRU00335"/>
    </source>
</evidence>
<feature type="DNA-binding region" description="H-T-H motif" evidence="2">
    <location>
        <begin position="28"/>
        <end position="47"/>
    </location>
</feature>
<dbReference type="AlphaFoldDB" id="A0A372LJB2"/>
<organism evidence="4 5">
    <name type="scientific">Peribacillus saganii</name>
    <dbReference type="NCBI Taxonomy" id="2303992"/>
    <lineage>
        <taxon>Bacteria</taxon>
        <taxon>Bacillati</taxon>
        <taxon>Bacillota</taxon>
        <taxon>Bacilli</taxon>
        <taxon>Bacillales</taxon>
        <taxon>Bacillaceae</taxon>
        <taxon>Peribacillus</taxon>
    </lineage>
</organism>
<dbReference type="SUPFAM" id="SSF48498">
    <property type="entry name" value="Tetracyclin repressor-like, C-terminal domain"/>
    <property type="match status" value="1"/>
</dbReference>
<dbReference type="EMBL" id="QVTE01000053">
    <property type="protein sequence ID" value="RFU66156.1"/>
    <property type="molecule type" value="Genomic_DNA"/>
</dbReference>
<dbReference type="OrthoDB" id="9789566at2"/>
<reference evidence="4 5" key="1">
    <citation type="submission" date="2018-08" db="EMBL/GenBank/DDBJ databases">
        <title>Bacillus chawlae sp. nov., Bacillus glennii sp. nov., and Bacillus saganii sp. nov. Isolated from the Vehicle Assembly Building at Kennedy Space Center where the Viking Spacecraft were Assembled.</title>
        <authorList>
            <person name="Seuylemezian A."/>
            <person name="Vaishampayan P."/>
        </authorList>
    </citation>
    <scope>NUCLEOTIDE SEQUENCE [LARGE SCALE GENOMIC DNA]</scope>
    <source>
        <strain evidence="4 5">V47-23a</strain>
    </source>
</reference>
<keyword evidence="1 2" id="KW-0238">DNA-binding</keyword>
<dbReference type="SUPFAM" id="SSF46689">
    <property type="entry name" value="Homeodomain-like"/>
    <property type="match status" value="1"/>
</dbReference>
<evidence type="ECO:0000259" key="3">
    <source>
        <dbReference type="PROSITE" id="PS50977"/>
    </source>
</evidence>
<dbReference type="InterPro" id="IPR001647">
    <property type="entry name" value="HTH_TetR"/>
</dbReference>
<name>A0A372LJB2_9BACI</name>
<accession>A0A372LJB2</accession>
<dbReference type="InterPro" id="IPR036271">
    <property type="entry name" value="Tet_transcr_reg_TetR-rel_C_sf"/>
</dbReference>
<sequence length="217" mass="24632">MKNITSTKEAIIDAALYLFHLKGFHAASIRDIAGRAGVNPANISYYFKNKHGLLEYCIVSYMEEYTSLMSETLARAESIGSAACMFEMVNSILHFQRKHFLSARFIFGEFSLDSNLNREILSTYLARERYHFETLIEHGIRTKAFRPVQIPVFILQLKGLLSAPLIHASYAAELLHIFSQEAYYTDQYAKQVNSFLKSSLLSGPDAKNPFLEMQALA</sequence>
<dbReference type="NCBIfam" id="NF037937">
    <property type="entry name" value="septum_RefZ"/>
    <property type="match status" value="1"/>
</dbReference>
<evidence type="ECO:0000313" key="5">
    <source>
        <dbReference type="Proteomes" id="UP000264541"/>
    </source>
</evidence>
<dbReference type="PANTHER" id="PTHR30055:SF199">
    <property type="entry name" value="HTH-TYPE TRANSCRIPTIONAL REGULATOR YTTP-RELATED"/>
    <property type="match status" value="1"/>
</dbReference>
<proteinExistence type="predicted"/>
<feature type="domain" description="HTH tetR-type" evidence="3">
    <location>
        <begin position="5"/>
        <end position="65"/>
    </location>
</feature>
<dbReference type="RefSeq" id="WP_117328092.1">
    <property type="nucleotide sequence ID" value="NZ_QVTE01000053.1"/>
</dbReference>
<dbReference type="InterPro" id="IPR009057">
    <property type="entry name" value="Homeodomain-like_sf"/>
</dbReference>
<dbReference type="PRINTS" id="PR00455">
    <property type="entry name" value="HTHTETR"/>
</dbReference>
<comment type="caution">
    <text evidence="4">The sequence shown here is derived from an EMBL/GenBank/DDBJ whole genome shotgun (WGS) entry which is preliminary data.</text>
</comment>
<evidence type="ECO:0000313" key="4">
    <source>
        <dbReference type="EMBL" id="RFU66156.1"/>
    </source>
</evidence>
<dbReference type="PROSITE" id="PS50977">
    <property type="entry name" value="HTH_TETR_2"/>
    <property type="match status" value="1"/>
</dbReference>
<gene>
    <name evidence="4" type="ORF">D0469_17880</name>
</gene>
<protein>
    <submittedName>
        <fullName evidence="4">TetR/AcrR family transcriptional regulator</fullName>
    </submittedName>
</protein>
<evidence type="ECO:0000256" key="1">
    <source>
        <dbReference type="ARBA" id="ARBA00023125"/>
    </source>
</evidence>
<dbReference type="InterPro" id="IPR023772">
    <property type="entry name" value="DNA-bd_HTH_TetR-type_CS"/>
</dbReference>
<dbReference type="InterPro" id="IPR050109">
    <property type="entry name" value="HTH-type_TetR-like_transc_reg"/>
</dbReference>
<dbReference type="Gene3D" id="1.10.357.10">
    <property type="entry name" value="Tetracycline Repressor, domain 2"/>
    <property type="match status" value="1"/>
</dbReference>
<dbReference type="PROSITE" id="PS01081">
    <property type="entry name" value="HTH_TETR_1"/>
    <property type="match status" value="1"/>
</dbReference>
<dbReference type="GO" id="GO:0003700">
    <property type="term" value="F:DNA-binding transcription factor activity"/>
    <property type="evidence" value="ECO:0007669"/>
    <property type="project" value="TreeGrafter"/>
</dbReference>
<dbReference type="Pfam" id="PF00440">
    <property type="entry name" value="TetR_N"/>
    <property type="match status" value="1"/>
</dbReference>
<dbReference type="PANTHER" id="PTHR30055">
    <property type="entry name" value="HTH-TYPE TRANSCRIPTIONAL REGULATOR RUTR"/>
    <property type="match status" value="1"/>
</dbReference>
<dbReference type="Proteomes" id="UP000264541">
    <property type="component" value="Unassembled WGS sequence"/>
</dbReference>
<keyword evidence="5" id="KW-1185">Reference proteome</keyword>
<dbReference type="GO" id="GO:0000976">
    <property type="term" value="F:transcription cis-regulatory region binding"/>
    <property type="evidence" value="ECO:0007669"/>
    <property type="project" value="TreeGrafter"/>
</dbReference>